<reference evidence="2 3" key="1">
    <citation type="submission" date="2019-02" db="EMBL/GenBank/DDBJ databases">
        <title>Deep-cultivation of Planctomycetes and their phenomic and genomic characterization uncovers novel biology.</title>
        <authorList>
            <person name="Wiegand S."/>
            <person name="Jogler M."/>
            <person name="Boedeker C."/>
            <person name="Pinto D."/>
            <person name="Vollmers J."/>
            <person name="Rivas-Marin E."/>
            <person name="Kohn T."/>
            <person name="Peeters S.H."/>
            <person name="Heuer A."/>
            <person name="Rast P."/>
            <person name="Oberbeckmann S."/>
            <person name="Bunk B."/>
            <person name="Jeske O."/>
            <person name="Meyerdierks A."/>
            <person name="Storesund J.E."/>
            <person name="Kallscheuer N."/>
            <person name="Luecker S."/>
            <person name="Lage O.M."/>
            <person name="Pohl T."/>
            <person name="Merkel B.J."/>
            <person name="Hornburger P."/>
            <person name="Mueller R.-W."/>
            <person name="Bruemmer F."/>
            <person name="Labrenz M."/>
            <person name="Spormann A.M."/>
            <person name="Op Den Camp H."/>
            <person name="Overmann J."/>
            <person name="Amann R."/>
            <person name="Jetten M.S.M."/>
            <person name="Mascher T."/>
            <person name="Medema M.H."/>
            <person name="Devos D.P."/>
            <person name="Kaster A.-K."/>
            <person name="Ovreas L."/>
            <person name="Rohde M."/>
            <person name="Galperin M.Y."/>
            <person name="Jogler C."/>
        </authorList>
    </citation>
    <scope>NUCLEOTIDE SEQUENCE [LARGE SCALE GENOMIC DNA]</scope>
    <source>
        <strain evidence="2 3">Pla123a</strain>
    </source>
</reference>
<gene>
    <name evidence="2" type="ORF">Pla123a_14880</name>
</gene>
<evidence type="ECO:0000313" key="3">
    <source>
        <dbReference type="Proteomes" id="UP000318478"/>
    </source>
</evidence>
<dbReference type="EMBL" id="SJPO01000003">
    <property type="protein sequence ID" value="TWT77692.1"/>
    <property type="molecule type" value="Genomic_DNA"/>
</dbReference>
<proteinExistence type="predicted"/>
<evidence type="ECO:0000256" key="1">
    <source>
        <dbReference type="SAM" id="SignalP"/>
    </source>
</evidence>
<dbReference type="AlphaFoldDB" id="A0A5C5YRX7"/>
<feature type="signal peptide" evidence="1">
    <location>
        <begin position="1"/>
        <end position="21"/>
    </location>
</feature>
<sequence precursor="true">MKFDSLRSVVACLLLSTAVLTAPTAAEEIITLRSGATLQGVATMDGEDVVVTVGESVLRTPFTSVASIHSGASGQQALGLANAPAEAPADRGTELLVRALEAKLQAAGSALGLLTEAYQISPDDPRVAYWYASELIASGHGGTANEVMKRHGKSIARAYPAFSQDLDERLQ</sequence>
<keyword evidence="1" id="KW-0732">Signal</keyword>
<accession>A0A5C5YRX7</accession>
<dbReference type="RefSeq" id="WP_146585430.1">
    <property type="nucleotide sequence ID" value="NZ_SJPO01000003.1"/>
</dbReference>
<feature type="chain" id="PRO_5022889871" evidence="1">
    <location>
        <begin position="22"/>
        <end position="171"/>
    </location>
</feature>
<name>A0A5C5YRX7_9BACT</name>
<organism evidence="2 3">
    <name type="scientific">Posidoniimonas polymericola</name>
    <dbReference type="NCBI Taxonomy" id="2528002"/>
    <lineage>
        <taxon>Bacteria</taxon>
        <taxon>Pseudomonadati</taxon>
        <taxon>Planctomycetota</taxon>
        <taxon>Planctomycetia</taxon>
        <taxon>Pirellulales</taxon>
        <taxon>Lacipirellulaceae</taxon>
        <taxon>Posidoniimonas</taxon>
    </lineage>
</organism>
<evidence type="ECO:0000313" key="2">
    <source>
        <dbReference type="EMBL" id="TWT77692.1"/>
    </source>
</evidence>
<comment type="caution">
    <text evidence="2">The sequence shown here is derived from an EMBL/GenBank/DDBJ whole genome shotgun (WGS) entry which is preliminary data.</text>
</comment>
<protein>
    <submittedName>
        <fullName evidence="2">Uncharacterized protein</fullName>
    </submittedName>
</protein>
<dbReference type="OrthoDB" id="282369at2"/>
<dbReference type="Proteomes" id="UP000318478">
    <property type="component" value="Unassembled WGS sequence"/>
</dbReference>
<keyword evidence="3" id="KW-1185">Reference proteome</keyword>